<dbReference type="InterPro" id="IPR036162">
    <property type="entry name" value="Resolvase-like_N_sf"/>
</dbReference>
<sequence>MKSVFKTLDRNRPRKMVFYGRVSTEHEAQLAALKNQMQWYDDQERYHPNWTVVDRYIDEGITGTLAKKRPAFMKMLEDARQGKFDLIVTREVCRFARNTVDALVSVRELKKLDIEVYFVEDNIWTLDGDGELRLTIMATLAQEESRKISERVLAGQAISRQNGVLYGTGNIIGYDRVGSTYVINEPQAEIIRLIYSMYLDGYGEKAIVNELTRRGCQNGRGEVKWDCSKVGRILKNATYKGYIGYNKSVTVDFLEHRRITNHDTSQHTLIKGDFPAIISEEDWNRCAEIRESRIQSMPQLGGGTRKFGRNPSKFLWSKKLRCSCGCSFQRFHWRTNKRDGKEVYGYQCYSHRNGASLQYMVDNGLTDEHTCQIRSICDWKLDLMAKTVLENVWIDRRAAVIEVCKILAQCGKESHQEEHQEHKRLEARAQKLKTRLQNLIEMRADGELSKEEFMSQKSEIAEQLQAIESQRTTVPVQKQPVLNVEKIRDTLNCLIDFTQPKLDEMLLDKVVDRVIPITNDHFRWELNLLSGEHNAVECSIKGRKNKASVSIEETVRSDTLSSIPSEKIAPTGGPLDRPPSRIPAKGGSCQDFFAL</sequence>
<name>A0A174EVV4_FLAPL</name>
<evidence type="ECO:0000313" key="5">
    <source>
        <dbReference type="EMBL" id="CUO40676.1"/>
    </source>
</evidence>
<feature type="domain" description="Resolvase/invertase-type recombinase catalytic" evidence="3">
    <location>
        <begin position="15"/>
        <end position="163"/>
    </location>
</feature>
<dbReference type="EMBL" id="CYZT01000086">
    <property type="protein sequence ID" value="CUO40676.1"/>
    <property type="molecule type" value="Genomic_DNA"/>
</dbReference>
<feature type="coiled-coil region" evidence="1">
    <location>
        <begin position="415"/>
        <end position="470"/>
    </location>
</feature>
<dbReference type="GO" id="GO:0003677">
    <property type="term" value="F:DNA binding"/>
    <property type="evidence" value="ECO:0007669"/>
    <property type="project" value="InterPro"/>
</dbReference>
<proteinExistence type="predicted"/>
<dbReference type="PROSITE" id="PS51737">
    <property type="entry name" value="RECOMBINASE_DNA_BIND"/>
    <property type="match status" value="1"/>
</dbReference>
<evidence type="ECO:0000256" key="2">
    <source>
        <dbReference type="SAM" id="MobiDB-lite"/>
    </source>
</evidence>
<dbReference type="CDD" id="cd00338">
    <property type="entry name" value="Ser_Recombinase"/>
    <property type="match status" value="1"/>
</dbReference>
<dbReference type="Proteomes" id="UP000095746">
    <property type="component" value="Unassembled WGS sequence"/>
</dbReference>
<accession>A0A174EVV4</accession>
<dbReference type="GO" id="GO:0000150">
    <property type="term" value="F:DNA strand exchange activity"/>
    <property type="evidence" value="ECO:0007669"/>
    <property type="project" value="InterPro"/>
</dbReference>
<feature type="region of interest" description="Disordered" evidence="2">
    <location>
        <begin position="558"/>
        <end position="586"/>
    </location>
</feature>
<reference evidence="5 6" key="1">
    <citation type="submission" date="2015-09" db="EMBL/GenBank/DDBJ databases">
        <authorList>
            <consortium name="Pathogen Informatics"/>
        </authorList>
    </citation>
    <scope>NUCLEOTIDE SEQUENCE [LARGE SCALE GENOMIC DNA]</scope>
    <source>
        <strain evidence="5 6">2789STDY5608854</strain>
    </source>
</reference>
<evidence type="ECO:0000259" key="4">
    <source>
        <dbReference type="PROSITE" id="PS51737"/>
    </source>
</evidence>
<evidence type="ECO:0000313" key="6">
    <source>
        <dbReference type="Proteomes" id="UP000095746"/>
    </source>
</evidence>
<dbReference type="SMART" id="SM00857">
    <property type="entry name" value="Resolvase"/>
    <property type="match status" value="1"/>
</dbReference>
<dbReference type="Pfam" id="PF00239">
    <property type="entry name" value="Resolvase"/>
    <property type="match status" value="1"/>
</dbReference>
<dbReference type="InterPro" id="IPR011109">
    <property type="entry name" value="DNA_bind_recombinase_dom"/>
</dbReference>
<dbReference type="InterPro" id="IPR050639">
    <property type="entry name" value="SSR_resolvase"/>
</dbReference>
<evidence type="ECO:0000259" key="3">
    <source>
        <dbReference type="PROSITE" id="PS51736"/>
    </source>
</evidence>
<organism evidence="5 6">
    <name type="scientific">Flavonifractor plautii</name>
    <name type="common">Fusobacterium plautii</name>
    <dbReference type="NCBI Taxonomy" id="292800"/>
    <lineage>
        <taxon>Bacteria</taxon>
        <taxon>Bacillati</taxon>
        <taxon>Bacillota</taxon>
        <taxon>Clostridia</taxon>
        <taxon>Eubacteriales</taxon>
        <taxon>Oscillospiraceae</taxon>
        <taxon>Flavonifractor</taxon>
    </lineage>
</organism>
<dbReference type="InterPro" id="IPR006119">
    <property type="entry name" value="Resolv_N"/>
</dbReference>
<dbReference type="SUPFAM" id="SSF53041">
    <property type="entry name" value="Resolvase-like"/>
    <property type="match status" value="1"/>
</dbReference>
<dbReference type="Gene3D" id="3.40.50.1390">
    <property type="entry name" value="Resolvase, N-terminal catalytic domain"/>
    <property type="match status" value="1"/>
</dbReference>
<feature type="domain" description="Recombinase" evidence="4">
    <location>
        <begin position="171"/>
        <end position="296"/>
    </location>
</feature>
<gene>
    <name evidence="5" type="primary">tnpR_2</name>
    <name evidence="5" type="ORF">ERS852411_01485</name>
</gene>
<protein>
    <submittedName>
        <fullName evidence="5">Transposon Tn3 resolvase</fullName>
    </submittedName>
</protein>
<evidence type="ECO:0000256" key="1">
    <source>
        <dbReference type="SAM" id="Coils"/>
    </source>
</evidence>
<keyword evidence="1" id="KW-0175">Coiled coil</keyword>
<dbReference type="PANTHER" id="PTHR30461:SF23">
    <property type="entry name" value="DNA RECOMBINASE-RELATED"/>
    <property type="match status" value="1"/>
</dbReference>
<dbReference type="Pfam" id="PF07508">
    <property type="entry name" value="Recombinase"/>
    <property type="match status" value="1"/>
</dbReference>
<dbReference type="Gene3D" id="3.90.1750.20">
    <property type="entry name" value="Putative Large Serine Recombinase, Chain B, Domain 2"/>
    <property type="match status" value="1"/>
</dbReference>
<dbReference type="PANTHER" id="PTHR30461">
    <property type="entry name" value="DNA-INVERTASE FROM LAMBDOID PROPHAGE"/>
    <property type="match status" value="1"/>
</dbReference>
<dbReference type="AlphaFoldDB" id="A0A174EVV4"/>
<dbReference type="PROSITE" id="PS51736">
    <property type="entry name" value="RECOMBINASES_3"/>
    <property type="match status" value="1"/>
</dbReference>
<dbReference type="InterPro" id="IPR038109">
    <property type="entry name" value="DNA_bind_recomb_sf"/>
</dbReference>